<dbReference type="GO" id="GO:0003677">
    <property type="term" value="F:DNA binding"/>
    <property type="evidence" value="ECO:0007669"/>
    <property type="project" value="UniProtKB-KW"/>
</dbReference>
<protein>
    <submittedName>
        <fullName evidence="3">Anaerobic benzoate catabolism transcriptional regulator</fullName>
    </submittedName>
</protein>
<proteinExistence type="predicted"/>
<dbReference type="SMART" id="SM00530">
    <property type="entry name" value="HTH_XRE"/>
    <property type="match status" value="1"/>
</dbReference>
<dbReference type="EMBL" id="FXXP01000005">
    <property type="protein sequence ID" value="SMX30465.1"/>
    <property type="molecule type" value="Genomic_DNA"/>
</dbReference>
<dbReference type="PANTHER" id="PTHR46797:SF1">
    <property type="entry name" value="METHYLPHOSPHONATE SYNTHASE"/>
    <property type="match status" value="1"/>
</dbReference>
<dbReference type="InterPro" id="IPR001387">
    <property type="entry name" value="Cro/C1-type_HTH"/>
</dbReference>
<keyword evidence="4" id="KW-1185">Reference proteome</keyword>
<feature type="domain" description="HTH cro/C1-type" evidence="2">
    <location>
        <begin position="16"/>
        <end position="70"/>
    </location>
</feature>
<dbReference type="PANTHER" id="PTHR46797">
    <property type="entry name" value="HTH-TYPE TRANSCRIPTIONAL REGULATOR"/>
    <property type="match status" value="1"/>
</dbReference>
<dbReference type="CDD" id="cd00093">
    <property type="entry name" value="HTH_XRE"/>
    <property type="match status" value="1"/>
</dbReference>
<name>A0A238JJ11_9RHOB</name>
<evidence type="ECO:0000259" key="2">
    <source>
        <dbReference type="PROSITE" id="PS50943"/>
    </source>
</evidence>
<dbReference type="AlphaFoldDB" id="A0A238JJ11"/>
<organism evidence="3 4">
    <name type="scientific">Pelagimonas phthalicica</name>
    <dbReference type="NCBI Taxonomy" id="1037362"/>
    <lineage>
        <taxon>Bacteria</taxon>
        <taxon>Pseudomonadati</taxon>
        <taxon>Pseudomonadota</taxon>
        <taxon>Alphaproteobacteria</taxon>
        <taxon>Rhodobacterales</taxon>
        <taxon>Roseobacteraceae</taxon>
        <taxon>Pelagimonas</taxon>
    </lineage>
</organism>
<reference evidence="4" key="1">
    <citation type="submission" date="2017-05" db="EMBL/GenBank/DDBJ databases">
        <authorList>
            <person name="Rodrigo-Torres L."/>
            <person name="Arahal R. D."/>
            <person name="Lucena T."/>
        </authorList>
    </citation>
    <scope>NUCLEOTIDE SEQUENCE [LARGE SCALE GENOMIC DNA]</scope>
    <source>
        <strain evidence="4">CECT 8649</strain>
    </source>
</reference>
<dbReference type="PROSITE" id="PS50943">
    <property type="entry name" value="HTH_CROC1"/>
    <property type="match status" value="1"/>
</dbReference>
<dbReference type="Gene3D" id="1.10.260.40">
    <property type="entry name" value="lambda repressor-like DNA-binding domains"/>
    <property type="match status" value="1"/>
</dbReference>
<dbReference type="SUPFAM" id="SSF47413">
    <property type="entry name" value="lambda repressor-like DNA-binding domains"/>
    <property type="match status" value="1"/>
</dbReference>
<dbReference type="Pfam" id="PF01381">
    <property type="entry name" value="HTH_3"/>
    <property type="match status" value="1"/>
</dbReference>
<evidence type="ECO:0000313" key="3">
    <source>
        <dbReference type="EMBL" id="SMX30465.1"/>
    </source>
</evidence>
<dbReference type="Proteomes" id="UP000225972">
    <property type="component" value="Unassembled WGS sequence"/>
</dbReference>
<sequence>MALAHDNIDEKLGRTLQKLREASGMSQTALAIATGLHPQQIRNFERGTEQISASDLCKLSELFGIPPSDFLKGQD</sequence>
<dbReference type="GO" id="GO:0005829">
    <property type="term" value="C:cytosol"/>
    <property type="evidence" value="ECO:0007669"/>
    <property type="project" value="TreeGrafter"/>
</dbReference>
<dbReference type="OrthoDB" id="9814751at2"/>
<keyword evidence="1" id="KW-0238">DNA-binding</keyword>
<dbReference type="RefSeq" id="WP_099249568.1">
    <property type="nucleotide sequence ID" value="NZ_FXXP01000005.1"/>
</dbReference>
<accession>A0A238JJ11</accession>
<dbReference type="InterPro" id="IPR010982">
    <property type="entry name" value="Lambda_DNA-bd_dom_sf"/>
</dbReference>
<evidence type="ECO:0000313" key="4">
    <source>
        <dbReference type="Proteomes" id="UP000225972"/>
    </source>
</evidence>
<dbReference type="GO" id="GO:0003700">
    <property type="term" value="F:DNA-binding transcription factor activity"/>
    <property type="evidence" value="ECO:0007669"/>
    <property type="project" value="TreeGrafter"/>
</dbReference>
<evidence type="ECO:0000256" key="1">
    <source>
        <dbReference type="ARBA" id="ARBA00023125"/>
    </source>
</evidence>
<dbReference type="InterPro" id="IPR050807">
    <property type="entry name" value="TransReg_Diox_bact_type"/>
</dbReference>
<gene>
    <name evidence="3" type="ORF">TRP8649_04609</name>
</gene>